<accession>A0A8S5VH25</accession>
<sequence length="36" mass="4121">MMVYGVILLFTVVLDSNNSMSKLNKKGGFLHEKRCF</sequence>
<name>A0A8S5VH25_9CAUD</name>
<dbReference type="EMBL" id="BK016265">
    <property type="protein sequence ID" value="DAG05887.1"/>
    <property type="molecule type" value="Genomic_DNA"/>
</dbReference>
<reference evidence="1" key="1">
    <citation type="journal article" date="2021" name="Proc. Natl. Acad. Sci. U.S.A.">
        <title>A Catalog of Tens of Thousands of Viruses from Human Metagenomes Reveals Hidden Associations with Chronic Diseases.</title>
        <authorList>
            <person name="Tisza M.J."/>
            <person name="Buck C.B."/>
        </authorList>
    </citation>
    <scope>NUCLEOTIDE SEQUENCE</scope>
    <source>
        <strain evidence="1">CtkfK18</strain>
    </source>
</reference>
<protein>
    <submittedName>
        <fullName evidence="1">Uncharacterized protein</fullName>
    </submittedName>
</protein>
<organism evidence="1">
    <name type="scientific">Myoviridae sp. ctkfK18</name>
    <dbReference type="NCBI Taxonomy" id="2825165"/>
    <lineage>
        <taxon>Viruses</taxon>
        <taxon>Duplodnaviria</taxon>
        <taxon>Heunggongvirae</taxon>
        <taxon>Uroviricota</taxon>
        <taxon>Caudoviricetes</taxon>
    </lineage>
</organism>
<proteinExistence type="predicted"/>
<evidence type="ECO:0000313" key="1">
    <source>
        <dbReference type="EMBL" id="DAG05887.1"/>
    </source>
</evidence>